<evidence type="ECO:0000313" key="2">
    <source>
        <dbReference type="Proteomes" id="UP000002414"/>
    </source>
</evidence>
<proteinExistence type="predicted"/>
<accession>A7IYF1</accession>
<organism evidence="1 2">
    <name type="scientific">Corynebacterium phage P1201</name>
    <dbReference type="NCBI Taxonomy" id="384848"/>
    <lineage>
        <taxon>Viruses</taxon>
        <taxon>Duplodnaviria</taxon>
        <taxon>Heunggongvirae</taxon>
        <taxon>Uroviricota</taxon>
        <taxon>Caudoviricetes</taxon>
        <taxon>Zierdtviridae</taxon>
        <taxon>Toshachvirinae</taxon>
        <taxon>Chunghsingvirus</taxon>
        <taxon>Chunghsingvirus P1201</taxon>
        <taxon>Corynebacterium virus P1201</taxon>
    </lineage>
</organism>
<reference evidence="1 2" key="1">
    <citation type="journal article" date="2008" name="Virology">
        <title>Genome sequence of the lytic bacteriophage P1201 from Corynebacterium glutamicum NCHU 87078: Evolutionary relationships to phages from Corynebacterineae.</title>
        <authorList>
            <person name="Chen C.L."/>
            <person name="Pan T.Y."/>
            <person name="Kan S.C."/>
            <person name="Kuan Y.C."/>
            <person name="Hong L.Y."/>
            <person name="Chiu K.R."/>
            <person name="Sheu C.S."/>
            <person name="Yang J.S."/>
            <person name="Hsu W.H."/>
            <person name="Hu H.Y."/>
        </authorList>
    </citation>
    <scope>NUCLEOTIDE SEQUENCE</scope>
</reference>
<dbReference type="Proteomes" id="UP000002414">
    <property type="component" value="Segment"/>
</dbReference>
<sequence length="88" mass="10473">MSIDWKKKYEELAAQREDELMLIRQRQKTEHREFLIYFNDGTEIHREGDLDPFLDSLSESQKNQIFSISTRRASEWEPIEIDGDLAIA</sequence>
<keyword evidence="2" id="KW-1185">Reference proteome</keyword>
<dbReference type="KEGG" id="vg:5745460"/>
<name>A7IYF1_9CAUD</name>
<dbReference type="RefSeq" id="YP_001468982.1">
    <property type="nucleotide sequence ID" value="NC_009816.1"/>
</dbReference>
<protein>
    <submittedName>
        <fullName evidence="1">Gp84</fullName>
    </submittedName>
</protein>
<dbReference type="GeneID" id="5745460"/>
<evidence type="ECO:0000313" key="1">
    <source>
        <dbReference type="EMBL" id="ABF57534.1"/>
    </source>
</evidence>
<dbReference type="EMBL" id="DQ499600">
    <property type="protein sequence ID" value="ABF57534.1"/>
    <property type="molecule type" value="Genomic_DNA"/>
</dbReference>